<keyword evidence="7" id="KW-0479">Metal-binding</keyword>
<keyword evidence="9" id="KW-0863">Zinc-finger</keyword>
<evidence type="ECO:0000256" key="11">
    <source>
        <dbReference type="ARBA" id="ARBA00022833"/>
    </source>
</evidence>
<keyword evidence="10" id="KW-0833">Ubl conjugation pathway</keyword>
<dbReference type="InterPro" id="IPR046948">
    <property type="entry name" value="ATL20-22-like"/>
</dbReference>
<gene>
    <name evidence="17" type="ORF">CDL12_25323</name>
</gene>
<dbReference type="GO" id="GO:0061630">
    <property type="term" value="F:ubiquitin protein ligase activity"/>
    <property type="evidence" value="ECO:0007669"/>
    <property type="project" value="UniProtKB-EC"/>
</dbReference>
<dbReference type="Proteomes" id="UP000231279">
    <property type="component" value="Unassembled WGS sequence"/>
</dbReference>
<feature type="signal peptide" evidence="15">
    <location>
        <begin position="1"/>
        <end position="19"/>
    </location>
</feature>
<keyword evidence="6" id="KW-0812">Transmembrane</keyword>
<dbReference type="GO" id="GO:0016020">
    <property type="term" value="C:membrane"/>
    <property type="evidence" value="ECO:0007669"/>
    <property type="project" value="UniProtKB-SubCell"/>
</dbReference>
<evidence type="ECO:0000313" key="18">
    <source>
        <dbReference type="Proteomes" id="UP000231279"/>
    </source>
</evidence>
<evidence type="ECO:0000256" key="4">
    <source>
        <dbReference type="ARBA" id="ARBA00012483"/>
    </source>
</evidence>
<evidence type="ECO:0000256" key="1">
    <source>
        <dbReference type="ARBA" id="ARBA00000900"/>
    </source>
</evidence>
<protein>
    <recommendedName>
        <fullName evidence="4">RING-type E3 ubiquitin transferase</fullName>
        <ecNumber evidence="4">2.3.2.27</ecNumber>
    </recommendedName>
</protein>
<evidence type="ECO:0000256" key="7">
    <source>
        <dbReference type="ARBA" id="ARBA00022723"/>
    </source>
</evidence>
<dbReference type="PANTHER" id="PTHR46279:SF2">
    <property type="entry name" value="RING-H2 FINGER PROTEIN ATL21A-RELATED"/>
    <property type="match status" value="1"/>
</dbReference>
<evidence type="ECO:0000256" key="5">
    <source>
        <dbReference type="ARBA" id="ARBA00022679"/>
    </source>
</evidence>
<keyword evidence="13" id="KW-0472">Membrane</keyword>
<keyword evidence="5" id="KW-0808">Transferase</keyword>
<evidence type="ECO:0000256" key="6">
    <source>
        <dbReference type="ARBA" id="ARBA00022692"/>
    </source>
</evidence>
<comment type="caution">
    <text evidence="17">The sequence shown here is derived from an EMBL/GenBank/DDBJ whole genome shotgun (WGS) entry which is preliminary data.</text>
</comment>
<sequence length="235" mass="27452">MSLLKFFFSVLLLFQAICARNDCLYSHLCGNNTFPVKYPFWLKDKQFLSCRGYTGFDLRCTDQNQVVLDLRYSGVFYVRDINYLMREIYLYDPNSCPARRLLNLKTAWTPFKVSNYSQNFTFLCCPSHLVGDRLTFTTIDCLSNSTVSVLATSSMNQARYINMCTYGLVLTWDSPDCKEYDARRCICGFENSLSYQVSSSTDQDDGTGKWFFIYFFHFFLRVVCACVCERERERV</sequence>
<accession>A0A2G9GA74</accession>
<feature type="chain" id="PRO_5013870046" description="RING-type E3 ubiquitin transferase" evidence="15">
    <location>
        <begin position="20"/>
        <end position="235"/>
    </location>
</feature>
<dbReference type="PANTHER" id="PTHR46279">
    <property type="entry name" value="RING/U-BOX SUPERFAMILY PROTEIN"/>
    <property type="match status" value="1"/>
</dbReference>
<dbReference type="AlphaFoldDB" id="A0A2G9GA74"/>
<evidence type="ECO:0000259" key="16">
    <source>
        <dbReference type="Pfam" id="PF13947"/>
    </source>
</evidence>
<keyword evidence="12" id="KW-1133">Transmembrane helix</keyword>
<dbReference type="EMBL" id="NKXS01006032">
    <property type="protein sequence ID" value="PIN02166.1"/>
    <property type="molecule type" value="Genomic_DNA"/>
</dbReference>
<keyword evidence="8 15" id="KW-0732">Signal</keyword>
<comment type="similarity">
    <text evidence="14">Belongs to the RING-type zinc finger family. ATL subfamily.</text>
</comment>
<evidence type="ECO:0000256" key="9">
    <source>
        <dbReference type="ARBA" id="ARBA00022771"/>
    </source>
</evidence>
<feature type="domain" description="Wall-associated receptor kinase galacturonan-binding" evidence="16">
    <location>
        <begin position="27"/>
        <end position="92"/>
    </location>
</feature>
<evidence type="ECO:0000256" key="3">
    <source>
        <dbReference type="ARBA" id="ARBA00004906"/>
    </source>
</evidence>
<dbReference type="EC" id="2.3.2.27" evidence="4"/>
<keyword evidence="11" id="KW-0862">Zinc</keyword>
<comment type="catalytic activity">
    <reaction evidence="1">
        <text>S-ubiquitinyl-[E2 ubiquitin-conjugating enzyme]-L-cysteine + [acceptor protein]-L-lysine = [E2 ubiquitin-conjugating enzyme]-L-cysteine + N(6)-ubiquitinyl-[acceptor protein]-L-lysine.</text>
        <dbReference type="EC" id="2.3.2.27"/>
    </reaction>
</comment>
<keyword evidence="18" id="KW-1185">Reference proteome</keyword>
<reference evidence="18" key="1">
    <citation type="journal article" date="2018" name="Gigascience">
        <title>Genome assembly of the Pink Ipe (Handroanthus impetiginosus, Bignoniaceae), a highly valued, ecologically keystone Neotropical timber forest tree.</title>
        <authorList>
            <person name="Silva-Junior O.B."/>
            <person name="Grattapaglia D."/>
            <person name="Novaes E."/>
            <person name="Collevatti R.G."/>
        </authorList>
    </citation>
    <scope>NUCLEOTIDE SEQUENCE [LARGE SCALE GENOMIC DNA]</scope>
    <source>
        <strain evidence="18">cv. UFG-1</strain>
    </source>
</reference>
<dbReference type="InterPro" id="IPR025287">
    <property type="entry name" value="WAK_GUB"/>
</dbReference>
<evidence type="ECO:0000313" key="17">
    <source>
        <dbReference type="EMBL" id="PIN02166.1"/>
    </source>
</evidence>
<evidence type="ECO:0000256" key="12">
    <source>
        <dbReference type="ARBA" id="ARBA00022989"/>
    </source>
</evidence>
<evidence type="ECO:0000256" key="14">
    <source>
        <dbReference type="ARBA" id="ARBA00024209"/>
    </source>
</evidence>
<name>A0A2G9GA74_9LAMI</name>
<evidence type="ECO:0000256" key="10">
    <source>
        <dbReference type="ARBA" id="ARBA00022786"/>
    </source>
</evidence>
<organism evidence="17 18">
    <name type="scientific">Handroanthus impetiginosus</name>
    <dbReference type="NCBI Taxonomy" id="429701"/>
    <lineage>
        <taxon>Eukaryota</taxon>
        <taxon>Viridiplantae</taxon>
        <taxon>Streptophyta</taxon>
        <taxon>Embryophyta</taxon>
        <taxon>Tracheophyta</taxon>
        <taxon>Spermatophyta</taxon>
        <taxon>Magnoliopsida</taxon>
        <taxon>eudicotyledons</taxon>
        <taxon>Gunneridae</taxon>
        <taxon>Pentapetalae</taxon>
        <taxon>asterids</taxon>
        <taxon>lamiids</taxon>
        <taxon>Lamiales</taxon>
        <taxon>Bignoniaceae</taxon>
        <taxon>Crescentiina</taxon>
        <taxon>Tabebuia alliance</taxon>
        <taxon>Handroanthus</taxon>
    </lineage>
</organism>
<dbReference type="OrthoDB" id="8062037at2759"/>
<comment type="pathway">
    <text evidence="3">Protein modification; protein ubiquitination.</text>
</comment>
<comment type="subcellular location">
    <subcellularLocation>
        <location evidence="2">Membrane</location>
        <topology evidence="2">Single-pass membrane protein</topology>
    </subcellularLocation>
</comment>
<evidence type="ECO:0000256" key="2">
    <source>
        <dbReference type="ARBA" id="ARBA00004167"/>
    </source>
</evidence>
<evidence type="ECO:0000256" key="15">
    <source>
        <dbReference type="SAM" id="SignalP"/>
    </source>
</evidence>
<proteinExistence type="inferred from homology"/>
<dbReference type="GO" id="GO:0008270">
    <property type="term" value="F:zinc ion binding"/>
    <property type="evidence" value="ECO:0007669"/>
    <property type="project" value="UniProtKB-KW"/>
</dbReference>
<dbReference type="STRING" id="429701.A0A2G9GA74"/>
<evidence type="ECO:0000256" key="13">
    <source>
        <dbReference type="ARBA" id="ARBA00023136"/>
    </source>
</evidence>
<evidence type="ECO:0000256" key="8">
    <source>
        <dbReference type="ARBA" id="ARBA00022729"/>
    </source>
</evidence>
<dbReference type="Pfam" id="PF13947">
    <property type="entry name" value="GUB_WAK_bind"/>
    <property type="match status" value="1"/>
</dbReference>
<dbReference type="GO" id="GO:0030247">
    <property type="term" value="F:polysaccharide binding"/>
    <property type="evidence" value="ECO:0007669"/>
    <property type="project" value="InterPro"/>
</dbReference>